<proteinExistence type="predicted"/>
<keyword evidence="1" id="KW-0131">Cell cycle</keyword>
<name>A0A5J6ML33_9PROT</name>
<organism evidence="1 2">
    <name type="scientific">Hypericibacter terrae</name>
    <dbReference type="NCBI Taxonomy" id="2602015"/>
    <lineage>
        <taxon>Bacteria</taxon>
        <taxon>Pseudomonadati</taxon>
        <taxon>Pseudomonadota</taxon>
        <taxon>Alphaproteobacteria</taxon>
        <taxon>Rhodospirillales</taxon>
        <taxon>Dongiaceae</taxon>
        <taxon>Hypericibacter</taxon>
    </lineage>
</organism>
<keyword evidence="2" id="KW-1185">Reference proteome</keyword>
<dbReference type="KEGG" id="htq:FRZ44_25410"/>
<protein>
    <submittedName>
        <fullName evidence="1">Cell division protein</fullName>
    </submittedName>
</protein>
<accession>A0A5J6ML33</accession>
<evidence type="ECO:0000313" key="1">
    <source>
        <dbReference type="EMBL" id="QEX17245.1"/>
    </source>
</evidence>
<dbReference type="RefSeq" id="WP_151177519.1">
    <property type="nucleotide sequence ID" value="NZ_CP042906.1"/>
</dbReference>
<dbReference type="InterPro" id="IPR007060">
    <property type="entry name" value="FtsL/DivIC"/>
</dbReference>
<gene>
    <name evidence="1" type="ORF">FRZ44_25410</name>
</gene>
<keyword evidence="1" id="KW-0132">Cell division</keyword>
<dbReference type="OrthoDB" id="9815600at2"/>
<dbReference type="EMBL" id="CP042906">
    <property type="protein sequence ID" value="QEX17245.1"/>
    <property type="molecule type" value="Genomic_DNA"/>
</dbReference>
<reference evidence="1 2" key="1">
    <citation type="submission" date="2019-08" db="EMBL/GenBank/DDBJ databases">
        <title>Hyperibacter terrae gen. nov., sp. nov. and Hyperibacter viscosus sp. nov., two new members in the family Rhodospirillaceae isolated from the rhizosphere of Hypericum perforatum.</title>
        <authorList>
            <person name="Noviana Z."/>
        </authorList>
    </citation>
    <scope>NUCLEOTIDE SEQUENCE [LARGE SCALE GENOMIC DNA]</scope>
    <source>
        <strain evidence="1 2">R5913</strain>
    </source>
</reference>
<evidence type="ECO:0000313" key="2">
    <source>
        <dbReference type="Proteomes" id="UP000326202"/>
    </source>
</evidence>
<dbReference type="AlphaFoldDB" id="A0A5J6ML33"/>
<dbReference type="Pfam" id="PF04977">
    <property type="entry name" value="DivIC"/>
    <property type="match status" value="1"/>
</dbReference>
<dbReference type="Proteomes" id="UP000326202">
    <property type="component" value="Chromosome"/>
</dbReference>
<sequence length="120" mass="13348">MAIRIELRRYLRQIAVPLIGASLMGYFGYHAIQGDRGLMAWLTLKQQLRQADAQLASLQGEQLTLANRVQRMSPATLDSDLLDEQTRLMLNYARDDEVVIMRPDSAPAATPAAPSTPPQN</sequence>
<dbReference type="GO" id="GO:0051301">
    <property type="term" value="P:cell division"/>
    <property type="evidence" value="ECO:0007669"/>
    <property type="project" value="UniProtKB-KW"/>
</dbReference>